<evidence type="ECO:0000256" key="1">
    <source>
        <dbReference type="ARBA" id="ARBA00006964"/>
    </source>
</evidence>
<dbReference type="AlphaFoldDB" id="A0A1W4X908"/>
<dbReference type="InterPro" id="IPR017222">
    <property type="entry name" value="DUF34/NIF3_animal"/>
</dbReference>
<evidence type="ECO:0000256" key="4">
    <source>
        <dbReference type="PIRSR" id="PIRSR602678-1"/>
    </source>
</evidence>
<sequence>MHLRLIASFIRSSVRQYSTFFTTRKTNSLRINSFQTARITSERIMTELPMGKSLSDILQRLEDFAPLSYAESWDNVGLLVDPMENKLIQRILLTNDLTENVVEEAVTIDAGLIVTYHPNIFRPLKTVISTDWKQRIVINCIKNKIAVFSPHTSWDCVKGGVNDWLASAFSLSKSIPLTPKENNAEEGAGRFCTLQKPITIEAAIANIKSLTGLSHLRLALAKNKTERSEISSIALCAGSGSSVLSGVQADLYLTGEMLHHDILDATQRGISVILCNHSDSERGFLKQFQVKLQNEILNGDVHVAVSKVDRDPLQTI</sequence>
<dbReference type="PANTHER" id="PTHR13799">
    <property type="entry name" value="NGG1 INTERACTING FACTOR 3"/>
    <property type="match status" value="1"/>
</dbReference>
<accession>A0A1W4X908</accession>
<dbReference type="SUPFAM" id="SSF102705">
    <property type="entry name" value="NIF3 (NGG1p interacting factor 3)-like"/>
    <property type="match status" value="1"/>
</dbReference>
<feature type="binding site" evidence="4">
    <location>
        <position position="281"/>
    </location>
    <ligand>
        <name>a divalent metal cation</name>
        <dbReference type="ChEBI" id="CHEBI:60240"/>
        <label>1</label>
    </ligand>
</feature>
<dbReference type="PIRSF" id="PIRSF037490">
    <property type="entry name" value="UCP037490_NIF3_euk"/>
    <property type="match status" value="1"/>
</dbReference>
<dbReference type="PANTHER" id="PTHR13799:SF13">
    <property type="entry name" value="NIF3-LIKE PROTEIN 1"/>
    <property type="match status" value="1"/>
</dbReference>
<dbReference type="InterPro" id="IPR036069">
    <property type="entry name" value="DUF34/NIF3_sf"/>
</dbReference>
<dbReference type="Gene3D" id="3.40.1390.30">
    <property type="entry name" value="NIF3 (NGG1p interacting factor 3)-like"/>
    <property type="match status" value="1"/>
</dbReference>
<dbReference type="Proteomes" id="UP000192223">
    <property type="component" value="Unplaced"/>
</dbReference>
<keyword evidence="4" id="KW-0479">Metal-binding</keyword>
<feature type="binding site" evidence="4">
    <location>
        <position position="277"/>
    </location>
    <ligand>
        <name>a divalent metal cation</name>
        <dbReference type="ChEBI" id="CHEBI:60240"/>
        <label>1</label>
    </ligand>
</feature>
<dbReference type="FunFam" id="3.40.1390.30:FF:000001">
    <property type="entry name" value="GTP cyclohydrolase 1 type 2"/>
    <property type="match status" value="1"/>
</dbReference>
<dbReference type="OrthoDB" id="284782at2759"/>
<comment type="similarity">
    <text evidence="1 3">Belongs to the GTP cyclohydrolase I type 2/NIF3 family.</text>
</comment>
<dbReference type="GO" id="GO:0005739">
    <property type="term" value="C:mitochondrion"/>
    <property type="evidence" value="ECO:0007669"/>
    <property type="project" value="TreeGrafter"/>
</dbReference>
<keyword evidence="5" id="KW-1185">Reference proteome</keyword>
<dbReference type="Pfam" id="PF01784">
    <property type="entry name" value="DUF34_NIF3"/>
    <property type="match status" value="1"/>
</dbReference>
<dbReference type="GO" id="GO:0046872">
    <property type="term" value="F:metal ion binding"/>
    <property type="evidence" value="ECO:0007669"/>
    <property type="project" value="UniProtKB-KW"/>
</dbReference>
<evidence type="ECO:0000313" key="5">
    <source>
        <dbReference type="Proteomes" id="UP000192223"/>
    </source>
</evidence>
<evidence type="ECO:0000256" key="2">
    <source>
        <dbReference type="ARBA" id="ARBA00019069"/>
    </source>
</evidence>
<dbReference type="RefSeq" id="XP_018332519.1">
    <property type="nucleotide sequence ID" value="XM_018477017.2"/>
</dbReference>
<evidence type="ECO:0000313" key="6">
    <source>
        <dbReference type="RefSeq" id="XP_018332519.1"/>
    </source>
</evidence>
<name>A0A1W4X908_AGRPL</name>
<protein>
    <recommendedName>
        <fullName evidence="2 3">NIF3-like protein 1</fullName>
    </recommendedName>
</protein>
<feature type="binding site" evidence="4">
    <location>
        <position position="155"/>
    </location>
    <ligand>
        <name>a divalent metal cation</name>
        <dbReference type="ChEBI" id="CHEBI:60240"/>
        <label>1</label>
    </ligand>
</feature>
<organism evidence="5 6">
    <name type="scientific">Agrilus planipennis</name>
    <name type="common">Emerald ash borer</name>
    <name type="synonym">Agrilus marcopoli</name>
    <dbReference type="NCBI Taxonomy" id="224129"/>
    <lineage>
        <taxon>Eukaryota</taxon>
        <taxon>Metazoa</taxon>
        <taxon>Ecdysozoa</taxon>
        <taxon>Arthropoda</taxon>
        <taxon>Hexapoda</taxon>
        <taxon>Insecta</taxon>
        <taxon>Pterygota</taxon>
        <taxon>Neoptera</taxon>
        <taxon>Endopterygota</taxon>
        <taxon>Coleoptera</taxon>
        <taxon>Polyphaga</taxon>
        <taxon>Elateriformia</taxon>
        <taxon>Buprestoidea</taxon>
        <taxon>Buprestidae</taxon>
        <taxon>Agrilinae</taxon>
        <taxon>Agrilus</taxon>
    </lineage>
</organism>
<feature type="binding site" evidence="4">
    <location>
        <position position="117"/>
    </location>
    <ligand>
        <name>a divalent metal cation</name>
        <dbReference type="ChEBI" id="CHEBI:60240"/>
        <label>1</label>
    </ligand>
</feature>
<gene>
    <name evidence="6" type="primary">LOC108742013</name>
</gene>
<dbReference type="NCBIfam" id="TIGR00486">
    <property type="entry name" value="YbgI_SA1388"/>
    <property type="match status" value="1"/>
</dbReference>
<reference evidence="6" key="1">
    <citation type="submission" date="2025-08" db="UniProtKB">
        <authorList>
            <consortium name="RefSeq"/>
        </authorList>
    </citation>
    <scope>IDENTIFICATION</scope>
    <source>
        <tissue evidence="6">Entire body</tissue>
    </source>
</reference>
<dbReference type="InterPro" id="IPR002678">
    <property type="entry name" value="DUF34/NIF3"/>
</dbReference>
<dbReference type="CTD" id="9391"/>
<dbReference type="GeneID" id="108742013"/>
<evidence type="ECO:0000256" key="3">
    <source>
        <dbReference type="PIRNR" id="PIRNR037490"/>
    </source>
</evidence>
<proteinExistence type="inferred from homology"/>